<dbReference type="Proteomes" id="UP000280708">
    <property type="component" value="Chromosome"/>
</dbReference>
<dbReference type="InterPro" id="IPR006626">
    <property type="entry name" value="PbH1"/>
</dbReference>
<dbReference type="RefSeq" id="WP_122129670.1">
    <property type="nucleotide sequence ID" value="NZ_CP033230.1"/>
</dbReference>
<dbReference type="AlphaFoldDB" id="A0A3G2UPS4"/>
<reference evidence="2 3" key="1">
    <citation type="submission" date="2018-10" db="EMBL/GenBank/DDBJ databases">
        <title>Characterization and genome analysis of a novel bacterium Sphingobium yanoikuyae SJTF8 capable of degrading PAHs.</title>
        <authorList>
            <person name="Yin C."/>
            <person name="Xiong W."/>
            <person name="Liang R."/>
        </authorList>
    </citation>
    <scope>NUCLEOTIDE SEQUENCE [LARGE SCALE GENOMIC DNA]</scope>
    <source>
        <strain evidence="2 3">SJTF8</strain>
    </source>
</reference>
<dbReference type="Pfam" id="PF13229">
    <property type="entry name" value="Beta_helix"/>
    <property type="match status" value="1"/>
</dbReference>
<dbReference type="InterPro" id="IPR011050">
    <property type="entry name" value="Pectin_lyase_fold/virulence"/>
</dbReference>
<dbReference type="PANTHER" id="PTHR36453:SF1">
    <property type="entry name" value="RIGHT HANDED BETA HELIX DOMAIN-CONTAINING PROTEIN"/>
    <property type="match status" value="1"/>
</dbReference>
<gene>
    <name evidence="2" type="ORF">EBF16_10185</name>
</gene>
<dbReference type="PANTHER" id="PTHR36453">
    <property type="entry name" value="SECRETED PROTEIN-RELATED"/>
    <property type="match status" value="1"/>
</dbReference>
<sequence>MTRIRATLPGQSMAAILIAFGLGMLASVVRGERAPAPRCLNIRFEVGEDQQAVALLRRMLLLGRKGCLILSGRLSLTAPLRITAANSGLRIYSSQKEPSILVATRGAIRGIEIVGASDVVVEGIKLTGFARDGIFASNSRNLTIKSVTVSETGATGWSQGGIHLTGTSTGAVVEANTVDGSDYAGIIVDTDNNSDVSHVIIRSNRVQRSCQRIFDCGAIYVNDRGRRSSKILIADNVIADFGPASVEGRGIYLDDWASHVTVRGNRIAGPGHFAFQIHGGHDNRIAGNHIDMNGIISPLLYQAAIDGTRALMTGNILIDNVFDHQTSRNAAFAFREQSGAGAVRFKGNQQCIVGRCASIP</sequence>
<dbReference type="InterPro" id="IPR039448">
    <property type="entry name" value="Beta_helix"/>
</dbReference>
<dbReference type="SUPFAM" id="SSF51126">
    <property type="entry name" value="Pectin lyase-like"/>
    <property type="match status" value="1"/>
</dbReference>
<dbReference type="InterPro" id="IPR012334">
    <property type="entry name" value="Pectin_lyas_fold"/>
</dbReference>
<dbReference type="SMART" id="SM00710">
    <property type="entry name" value="PbH1"/>
    <property type="match status" value="6"/>
</dbReference>
<proteinExistence type="predicted"/>
<dbReference type="EMBL" id="CP033230">
    <property type="protein sequence ID" value="AYO77227.1"/>
    <property type="molecule type" value="Genomic_DNA"/>
</dbReference>
<dbReference type="Gene3D" id="2.160.20.10">
    <property type="entry name" value="Single-stranded right-handed beta-helix, Pectin lyase-like"/>
    <property type="match status" value="1"/>
</dbReference>
<name>A0A3G2UPS4_SPHYA</name>
<evidence type="ECO:0000259" key="1">
    <source>
        <dbReference type="Pfam" id="PF13229"/>
    </source>
</evidence>
<evidence type="ECO:0000313" key="3">
    <source>
        <dbReference type="Proteomes" id="UP000280708"/>
    </source>
</evidence>
<evidence type="ECO:0000313" key="2">
    <source>
        <dbReference type="EMBL" id="AYO77227.1"/>
    </source>
</evidence>
<feature type="domain" description="Right handed beta helix" evidence="1">
    <location>
        <begin position="161"/>
        <end position="321"/>
    </location>
</feature>
<organism evidence="2 3">
    <name type="scientific">Sphingobium yanoikuyae</name>
    <name type="common">Sphingomonas yanoikuyae</name>
    <dbReference type="NCBI Taxonomy" id="13690"/>
    <lineage>
        <taxon>Bacteria</taxon>
        <taxon>Pseudomonadati</taxon>
        <taxon>Pseudomonadota</taxon>
        <taxon>Alphaproteobacteria</taxon>
        <taxon>Sphingomonadales</taxon>
        <taxon>Sphingomonadaceae</taxon>
        <taxon>Sphingobium</taxon>
    </lineage>
</organism>
<protein>
    <submittedName>
        <fullName evidence="2">Right-handed parallel beta-helix repeat-containing protein</fullName>
    </submittedName>
</protein>
<accession>A0A3G2UPS4</accession>